<evidence type="ECO:0000256" key="5">
    <source>
        <dbReference type="ARBA" id="ARBA00022989"/>
    </source>
</evidence>
<dbReference type="Pfam" id="PF00528">
    <property type="entry name" value="BPD_transp_1"/>
    <property type="match status" value="1"/>
</dbReference>
<dbReference type="Pfam" id="PF12911">
    <property type="entry name" value="OppC_N"/>
    <property type="match status" value="1"/>
</dbReference>
<dbReference type="SUPFAM" id="SSF161098">
    <property type="entry name" value="MetI-like"/>
    <property type="match status" value="1"/>
</dbReference>
<proteinExistence type="inferred from homology"/>
<evidence type="ECO:0000256" key="6">
    <source>
        <dbReference type="ARBA" id="ARBA00023136"/>
    </source>
</evidence>
<dbReference type="GO" id="GO:0005886">
    <property type="term" value="C:plasma membrane"/>
    <property type="evidence" value="ECO:0007669"/>
    <property type="project" value="UniProtKB-SubCell"/>
</dbReference>
<keyword evidence="3" id="KW-1003">Cell membrane</keyword>
<dbReference type="InterPro" id="IPR025966">
    <property type="entry name" value="OppC_N"/>
</dbReference>
<feature type="transmembrane region" description="Helical" evidence="7">
    <location>
        <begin position="41"/>
        <end position="63"/>
    </location>
</feature>
<dbReference type="InterPro" id="IPR050366">
    <property type="entry name" value="BP-dependent_transpt_permease"/>
</dbReference>
<keyword evidence="5 7" id="KW-1133">Transmembrane helix</keyword>
<evidence type="ECO:0000256" key="2">
    <source>
        <dbReference type="ARBA" id="ARBA00022448"/>
    </source>
</evidence>
<evidence type="ECO:0000313" key="9">
    <source>
        <dbReference type="EMBL" id="SNX47591.1"/>
    </source>
</evidence>
<accession>A0A240EGE4</accession>
<protein>
    <submittedName>
        <fullName evidence="9">Putative D,D-dipeptide transport system permease protein DdpC</fullName>
    </submittedName>
</protein>
<dbReference type="OrthoDB" id="9805884at2"/>
<dbReference type="RefSeq" id="WP_096992850.1">
    <property type="nucleotide sequence ID" value="NZ_JBHSII010000001.1"/>
</dbReference>
<comment type="similarity">
    <text evidence="7">Belongs to the binding-protein-dependent transport system permease family.</text>
</comment>
<dbReference type="CDD" id="cd06261">
    <property type="entry name" value="TM_PBP2"/>
    <property type="match status" value="1"/>
</dbReference>
<keyword evidence="2 7" id="KW-0813">Transport</keyword>
<dbReference type="PROSITE" id="PS50928">
    <property type="entry name" value="ABC_TM1"/>
    <property type="match status" value="1"/>
</dbReference>
<organism evidence="9 10">
    <name type="scientific">Vibrio thalassae</name>
    <dbReference type="NCBI Taxonomy" id="1243014"/>
    <lineage>
        <taxon>Bacteria</taxon>
        <taxon>Pseudomonadati</taxon>
        <taxon>Pseudomonadota</taxon>
        <taxon>Gammaproteobacteria</taxon>
        <taxon>Vibrionales</taxon>
        <taxon>Vibrionaceae</taxon>
        <taxon>Vibrio</taxon>
    </lineage>
</organism>
<keyword evidence="6 7" id="KW-0472">Membrane</keyword>
<feature type="transmembrane region" description="Helical" evidence="7">
    <location>
        <begin position="151"/>
        <end position="177"/>
    </location>
</feature>
<gene>
    <name evidence="9" type="primary">ddpC</name>
    <name evidence="9" type="ORF">VTH8203_01206</name>
</gene>
<dbReference type="GO" id="GO:0055085">
    <property type="term" value="P:transmembrane transport"/>
    <property type="evidence" value="ECO:0007669"/>
    <property type="project" value="InterPro"/>
</dbReference>
<feature type="transmembrane region" description="Helical" evidence="7">
    <location>
        <begin position="106"/>
        <end position="131"/>
    </location>
</feature>
<dbReference type="InterPro" id="IPR035906">
    <property type="entry name" value="MetI-like_sf"/>
</dbReference>
<reference evidence="10" key="1">
    <citation type="submission" date="2016-06" db="EMBL/GenBank/DDBJ databases">
        <authorList>
            <person name="Rodrigo-Torres L."/>
            <person name="Arahal R.D."/>
            <person name="Lucena T."/>
        </authorList>
    </citation>
    <scope>NUCLEOTIDE SEQUENCE [LARGE SCALE GENOMIC DNA]</scope>
    <source>
        <strain evidence="10">CECT8203</strain>
    </source>
</reference>
<dbReference type="Gene3D" id="1.10.3720.10">
    <property type="entry name" value="MetI-like"/>
    <property type="match status" value="1"/>
</dbReference>
<evidence type="ECO:0000313" key="10">
    <source>
        <dbReference type="Proteomes" id="UP000219336"/>
    </source>
</evidence>
<dbReference type="InterPro" id="IPR000515">
    <property type="entry name" value="MetI-like"/>
</dbReference>
<feature type="domain" description="ABC transmembrane type-1" evidence="8">
    <location>
        <begin position="102"/>
        <end position="291"/>
    </location>
</feature>
<sequence>MSKSSAHVASIALSANSEPVAQHLWQTRVRKVWYNAKNNPLLYIGAFIFISLIVMAVFAPWLAPYDPAKMNFAHKLQSPNALHWFGTDNLGRDIFSQILYGARTSLSVGIITVILALVIGLPIGLVAGYVGGKVDGCLMRISDVFLAFPPMLLPICMIAILGPGLLNVMFAIALSWFPWYSRILRAAVISVRNEQYVLSAQAAGVGHLTIMFKHLLPNAMTPLLIQVSMDFGYVILWAAALSFLGLGAVPPTIEWGLMIGNAQSLFLEYWWTAVFPGCAIFVTVLAANLLGDGLRDALDPKFKGRD</sequence>
<dbReference type="PANTHER" id="PTHR43386:SF1">
    <property type="entry name" value="D,D-DIPEPTIDE TRANSPORT SYSTEM PERMEASE PROTEIN DDPC-RELATED"/>
    <property type="match status" value="1"/>
</dbReference>
<comment type="subcellular location">
    <subcellularLocation>
        <location evidence="1 7">Cell membrane</location>
        <topology evidence="1 7">Multi-pass membrane protein</topology>
    </subcellularLocation>
</comment>
<keyword evidence="10" id="KW-1185">Reference proteome</keyword>
<keyword evidence="4 7" id="KW-0812">Transmembrane</keyword>
<feature type="transmembrane region" description="Helical" evidence="7">
    <location>
        <begin position="231"/>
        <end position="249"/>
    </location>
</feature>
<evidence type="ECO:0000256" key="3">
    <source>
        <dbReference type="ARBA" id="ARBA00022475"/>
    </source>
</evidence>
<dbReference type="AlphaFoldDB" id="A0A240EGE4"/>
<name>A0A240EGE4_9VIBR</name>
<dbReference type="PANTHER" id="PTHR43386">
    <property type="entry name" value="OLIGOPEPTIDE TRANSPORT SYSTEM PERMEASE PROTEIN APPC"/>
    <property type="match status" value="1"/>
</dbReference>
<evidence type="ECO:0000256" key="1">
    <source>
        <dbReference type="ARBA" id="ARBA00004651"/>
    </source>
</evidence>
<evidence type="ECO:0000256" key="7">
    <source>
        <dbReference type="RuleBase" id="RU363032"/>
    </source>
</evidence>
<dbReference type="EMBL" id="OANU01000010">
    <property type="protein sequence ID" value="SNX47591.1"/>
    <property type="molecule type" value="Genomic_DNA"/>
</dbReference>
<feature type="transmembrane region" description="Helical" evidence="7">
    <location>
        <begin position="269"/>
        <end position="291"/>
    </location>
</feature>
<dbReference type="Proteomes" id="UP000219336">
    <property type="component" value="Unassembled WGS sequence"/>
</dbReference>
<evidence type="ECO:0000256" key="4">
    <source>
        <dbReference type="ARBA" id="ARBA00022692"/>
    </source>
</evidence>
<evidence type="ECO:0000259" key="8">
    <source>
        <dbReference type="PROSITE" id="PS50928"/>
    </source>
</evidence>